<comment type="caution">
    <text evidence="2">The sequence shown here is derived from an EMBL/GenBank/DDBJ whole genome shotgun (WGS) entry which is preliminary data.</text>
</comment>
<organism evidence="2 3">
    <name type="scientific">Bifidobacterium eulemuris</name>
    <dbReference type="NCBI Taxonomy" id="1765219"/>
    <lineage>
        <taxon>Bacteria</taxon>
        <taxon>Bacillati</taxon>
        <taxon>Actinomycetota</taxon>
        <taxon>Actinomycetes</taxon>
        <taxon>Bifidobacteriales</taxon>
        <taxon>Bifidobacteriaceae</taxon>
        <taxon>Bifidobacterium</taxon>
    </lineage>
</organism>
<sequence length="73" mass="7878">MSNRCGWAARYSGRVIAYLGLFSTSFIIAMVLWPFAAAVLALPILAGLYHRHHRLRLTADSFGGAGGNPETGE</sequence>
<gene>
    <name evidence="2" type="ORF">BEUL_1994</name>
</gene>
<dbReference type="RefSeq" id="WP_226805737.1">
    <property type="nucleotide sequence ID" value="NZ_CP062938.1"/>
</dbReference>
<dbReference type="EMBL" id="MWWZ01000012">
    <property type="protein sequence ID" value="OZG65251.1"/>
    <property type="molecule type" value="Genomic_DNA"/>
</dbReference>
<evidence type="ECO:0000256" key="1">
    <source>
        <dbReference type="SAM" id="Phobius"/>
    </source>
</evidence>
<protein>
    <submittedName>
        <fullName evidence="2">Teicoplanin resistance protein VanZ</fullName>
    </submittedName>
</protein>
<keyword evidence="1" id="KW-0812">Transmembrane</keyword>
<proteinExistence type="predicted"/>
<reference evidence="2 3" key="1">
    <citation type="journal article" date="2017" name="BMC Genomics">
        <title>Comparative genomic and phylogenomic analyses of the Bifidobacteriaceae family.</title>
        <authorList>
            <person name="Lugli G.A."/>
            <person name="Milani C."/>
            <person name="Turroni F."/>
            <person name="Duranti S."/>
            <person name="Mancabelli L."/>
            <person name="Mangifesta M."/>
            <person name="Ferrario C."/>
            <person name="Modesto M."/>
            <person name="Mattarelli P."/>
            <person name="Jiri K."/>
            <person name="van Sinderen D."/>
            <person name="Ventura M."/>
        </authorList>
    </citation>
    <scope>NUCLEOTIDE SEQUENCE [LARGE SCALE GENOMIC DNA]</scope>
    <source>
        <strain evidence="2 3">DSM 100216</strain>
    </source>
</reference>
<keyword evidence="1" id="KW-0472">Membrane</keyword>
<name>A0A261G1E5_9BIFI</name>
<keyword evidence="1" id="KW-1133">Transmembrane helix</keyword>
<feature type="transmembrane region" description="Helical" evidence="1">
    <location>
        <begin position="16"/>
        <end position="49"/>
    </location>
</feature>
<evidence type="ECO:0000313" key="2">
    <source>
        <dbReference type="EMBL" id="OZG65251.1"/>
    </source>
</evidence>
<dbReference type="AlphaFoldDB" id="A0A261G1E5"/>
<evidence type="ECO:0000313" key="3">
    <source>
        <dbReference type="Proteomes" id="UP000216057"/>
    </source>
</evidence>
<dbReference type="Proteomes" id="UP000216057">
    <property type="component" value="Unassembled WGS sequence"/>
</dbReference>
<accession>A0A261G1E5</accession>